<dbReference type="GO" id="GO:0005737">
    <property type="term" value="C:cytoplasm"/>
    <property type="evidence" value="ECO:0007669"/>
    <property type="project" value="UniProtKB-SubCell"/>
</dbReference>
<evidence type="ECO:0000256" key="4">
    <source>
        <dbReference type="ARBA" id="ARBA00022598"/>
    </source>
</evidence>
<dbReference type="InterPro" id="IPR035911">
    <property type="entry name" value="MurE/MurF_N"/>
</dbReference>
<evidence type="ECO:0000256" key="5">
    <source>
        <dbReference type="ARBA" id="ARBA00022618"/>
    </source>
</evidence>
<accession>A0A1H9Y0I7</accession>
<gene>
    <name evidence="12" type="primary">murE</name>
    <name evidence="17" type="ORF">SAMN04487772_10134</name>
</gene>
<evidence type="ECO:0000259" key="15">
    <source>
        <dbReference type="Pfam" id="PF02875"/>
    </source>
</evidence>
<keyword evidence="9 12" id="KW-0573">Peptidoglycan synthesis</keyword>
<dbReference type="OrthoDB" id="9800958at2"/>
<dbReference type="GO" id="GO:0004326">
    <property type="term" value="F:tetrahydrofolylpolyglutamate synthase activity"/>
    <property type="evidence" value="ECO:0007669"/>
    <property type="project" value="InterPro"/>
</dbReference>
<feature type="binding site" evidence="12">
    <location>
        <position position="385"/>
    </location>
    <ligand>
        <name>meso-2,6-diaminopimelate</name>
        <dbReference type="ChEBI" id="CHEBI:57791"/>
    </ligand>
</feature>
<comment type="pathway">
    <text evidence="1 12 13">Cell wall biogenesis; peptidoglycan biosynthesis.</text>
</comment>
<keyword evidence="5 12" id="KW-0132">Cell division</keyword>
<keyword evidence="12" id="KW-0460">Magnesium</keyword>
<dbReference type="InterPro" id="IPR013221">
    <property type="entry name" value="Mur_ligase_cen"/>
</dbReference>
<keyword evidence="10 12" id="KW-0131">Cell cycle</keyword>
<keyword evidence="3 12" id="KW-0963">Cytoplasm</keyword>
<dbReference type="GO" id="GO:0008765">
    <property type="term" value="F:UDP-N-acetylmuramoylalanyl-D-glutamate-2,6-diaminopimelate ligase activity"/>
    <property type="evidence" value="ECO:0007669"/>
    <property type="project" value="UniProtKB-UniRule"/>
</dbReference>
<dbReference type="GO" id="GO:0000287">
    <property type="term" value="F:magnesium ion binding"/>
    <property type="evidence" value="ECO:0007669"/>
    <property type="project" value="UniProtKB-UniRule"/>
</dbReference>
<evidence type="ECO:0000256" key="9">
    <source>
        <dbReference type="ARBA" id="ARBA00022984"/>
    </source>
</evidence>
<evidence type="ECO:0000256" key="13">
    <source>
        <dbReference type="RuleBase" id="RU004135"/>
    </source>
</evidence>
<dbReference type="InterPro" id="IPR005761">
    <property type="entry name" value="UDP-N-AcMur-Glu-dNH2Pim_ligase"/>
</dbReference>
<dbReference type="UniPathway" id="UPA00219"/>
<feature type="binding site" evidence="12">
    <location>
        <position position="30"/>
    </location>
    <ligand>
        <name>UDP-N-acetyl-alpha-D-muramoyl-L-alanyl-D-glutamate</name>
        <dbReference type="ChEBI" id="CHEBI:83900"/>
    </ligand>
</feature>
<dbReference type="SUPFAM" id="SSF63418">
    <property type="entry name" value="MurE/MurF N-terminal domain"/>
    <property type="match status" value="1"/>
</dbReference>
<dbReference type="GO" id="GO:0005524">
    <property type="term" value="F:ATP binding"/>
    <property type="evidence" value="ECO:0007669"/>
    <property type="project" value="UniProtKB-UniRule"/>
</dbReference>
<feature type="modified residue" description="N6-carboxylysine" evidence="12">
    <location>
        <position position="226"/>
    </location>
</feature>
<dbReference type="GO" id="GO:0008360">
    <property type="term" value="P:regulation of cell shape"/>
    <property type="evidence" value="ECO:0007669"/>
    <property type="project" value="UniProtKB-KW"/>
</dbReference>
<feature type="binding site" evidence="12">
    <location>
        <position position="184"/>
    </location>
    <ligand>
        <name>UDP-N-acetyl-alpha-D-muramoyl-L-alanyl-D-glutamate</name>
        <dbReference type="ChEBI" id="CHEBI:83900"/>
    </ligand>
</feature>
<comment type="caution">
    <text evidence="12">Lacks conserved residue(s) required for the propagation of feature annotation.</text>
</comment>
<evidence type="ECO:0000313" key="18">
    <source>
        <dbReference type="Proteomes" id="UP000199800"/>
    </source>
</evidence>
<dbReference type="PANTHER" id="PTHR23135:SF4">
    <property type="entry name" value="UDP-N-ACETYLMURAMOYL-L-ALANYL-D-GLUTAMATE--2,6-DIAMINOPIMELATE LIGASE MURE HOMOLOG, CHLOROPLASTIC"/>
    <property type="match status" value="1"/>
</dbReference>
<dbReference type="Gene3D" id="3.40.1390.10">
    <property type="entry name" value="MurE/MurF, N-terminal domain"/>
    <property type="match status" value="1"/>
</dbReference>
<organism evidence="17 18">
    <name type="scientific">[Clostridium] polysaccharolyticum</name>
    <dbReference type="NCBI Taxonomy" id="29364"/>
    <lineage>
        <taxon>Bacteria</taxon>
        <taxon>Bacillati</taxon>
        <taxon>Bacillota</taxon>
        <taxon>Clostridia</taxon>
        <taxon>Lachnospirales</taxon>
        <taxon>Lachnospiraceae</taxon>
    </lineage>
</organism>
<keyword evidence="7 12" id="KW-0067">ATP-binding</keyword>
<feature type="domain" description="Mur ligase central" evidence="16">
    <location>
        <begin position="113"/>
        <end position="314"/>
    </location>
</feature>
<keyword evidence="6 12" id="KW-0547">Nucleotide-binding</keyword>
<dbReference type="InterPro" id="IPR036565">
    <property type="entry name" value="Mur-like_cat_sf"/>
</dbReference>
<dbReference type="InterPro" id="IPR036615">
    <property type="entry name" value="Mur_ligase_C_dom_sf"/>
</dbReference>
<comment type="PTM">
    <text evidence="12">Carboxylation is probably crucial for Mg(2+) binding and, consequently, for the gamma-phosphate positioning of ATP.</text>
</comment>
<keyword evidence="11 12" id="KW-0961">Cell wall biogenesis/degradation</keyword>
<evidence type="ECO:0000259" key="14">
    <source>
        <dbReference type="Pfam" id="PF01225"/>
    </source>
</evidence>
<dbReference type="RefSeq" id="WP_092475245.1">
    <property type="nucleotide sequence ID" value="NZ_FOHN01000001.1"/>
</dbReference>
<sequence>MLLSNLIQTVSYEVLQSDASVEINHLVYDSRKVNQGDVFVCVSGAVCDGHSFIPQVIEKGAKAIIVEKELESLELGDNKEIAVIRVEDTREALAHMSAAYFGHPAENLKVIGITGTKGKTTTTYMIKSILENAGFKTGLIGTIETIIGKECIPASNTTPESYVVQETFRKMVDAGCQCAVMEVSSQGLMLHRVSGFTFDYGIFTNLEPDHIGPNEHKDMEDYIACKSKLFSKCRVGILNADDSHLEQILRNHTCQVETFGMSENADLRATGLQLWREQGSLGIAYQLSGLLNMDISIDIPGKFSVYNSMAAIAICRHFGVTEENIAKALQNIRVKGRVELIKVSDQFTLMIDYAHNAMALESLLTTLKEYEPKRLVCLFGCGGNRSKLRRYEMGEVSSKLADVTVITSDNPRDEEPMDIIEDILTGVKKADGAYVTIPDRKEAIRYCIENGKEGDIIILAGKGHEDYQEIKGKKYKMDERDLIAQILKER</sequence>
<dbReference type="SUPFAM" id="SSF53244">
    <property type="entry name" value="MurD-like peptide ligases, peptide-binding domain"/>
    <property type="match status" value="1"/>
</dbReference>
<dbReference type="Pfam" id="PF01225">
    <property type="entry name" value="Mur_ligase"/>
    <property type="match status" value="1"/>
</dbReference>
<reference evidence="17 18" key="1">
    <citation type="submission" date="2016-10" db="EMBL/GenBank/DDBJ databases">
        <authorList>
            <person name="de Groot N.N."/>
        </authorList>
    </citation>
    <scope>NUCLEOTIDE SEQUENCE [LARGE SCALE GENOMIC DNA]</scope>
    <source>
        <strain evidence="17 18">DSM 1801</strain>
    </source>
</reference>
<dbReference type="InterPro" id="IPR004101">
    <property type="entry name" value="Mur_ligase_C"/>
</dbReference>
<feature type="binding site" evidence="12">
    <location>
        <position position="465"/>
    </location>
    <ligand>
        <name>meso-2,6-diaminopimelate</name>
        <dbReference type="ChEBI" id="CHEBI:57791"/>
    </ligand>
</feature>
<dbReference type="AlphaFoldDB" id="A0A1H9Y0I7"/>
<feature type="short sequence motif" description="Meso-diaminopimelate recognition motif" evidence="12">
    <location>
        <begin position="409"/>
        <end position="412"/>
    </location>
</feature>
<dbReference type="GO" id="GO:0009252">
    <property type="term" value="P:peptidoglycan biosynthetic process"/>
    <property type="evidence" value="ECO:0007669"/>
    <property type="project" value="UniProtKB-UniRule"/>
</dbReference>
<dbReference type="Gene3D" id="3.40.1190.10">
    <property type="entry name" value="Mur-like, catalytic domain"/>
    <property type="match status" value="1"/>
</dbReference>
<comment type="function">
    <text evidence="12">Catalyzes the addition of meso-diaminopimelic acid to the nucleotide precursor UDP-N-acetylmuramoyl-L-alanyl-D-glutamate (UMAG) in the biosynthesis of bacterial cell-wall peptidoglycan.</text>
</comment>
<dbReference type="Proteomes" id="UP000199800">
    <property type="component" value="Unassembled WGS sequence"/>
</dbReference>
<evidence type="ECO:0000256" key="12">
    <source>
        <dbReference type="HAMAP-Rule" id="MF_00208"/>
    </source>
</evidence>
<comment type="similarity">
    <text evidence="2 12">Belongs to the MurCDEF family. MurE subfamily.</text>
</comment>
<evidence type="ECO:0000256" key="8">
    <source>
        <dbReference type="ARBA" id="ARBA00022960"/>
    </source>
</evidence>
<evidence type="ECO:0000256" key="11">
    <source>
        <dbReference type="ARBA" id="ARBA00023316"/>
    </source>
</evidence>
<evidence type="ECO:0000256" key="2">
    <source>
        <dbReference type="ARBA" id="ARBA00005898"/>
    </source>
</evidence>
<feature type="binding site" evidence="12">
    <location>
        <position position="461"/>
    </location>
    <ligand>
        <name>meso-2,6-diaminopimelate</name>
        <dbReference type="ChEBI" id="CHEBI:57791"/>
    </ligand>
</feature>
<feature type="binding site" evidence="12">
    <location>
        <position position="192"/>
    </location>
    <ligand>
        <name>UDP-N-acetyl-alpha-D-muramoyl-L-alanyl-D-glutamate</name>
        <dbReference type="ChEBI" id="CHEBI:83900"/>
    </ligand>
</feature>
<evidence type="ECO:0000259" key="16">
    <source>
        <dbReference type="Pfam" id="PF08245"/>
    </source>
</evidence>
<dbReference type="SUPFAM" id="SSF53623">
    <property type="entry name" value="MurD-like peptide ligases, catalytic domain"/>
    <property type="match status" value="1"/>
</dbReference>
<evidence type="ECO:0000256" key="6">
    <source>
        <dbReference type="ARBA" id="ARBA00022741"/>
    </source>
</evidence>
<dbReference type="PANTHER" id="PTHR23135">
    <property type="entry name" value="MUR LIGASE FAMILY MEMBER"/>
    <property type="match status" value="1"/>
</dbReference>
<dbReference type="Gene3D" id="3.90.190.20">
    <property type="entry name" value="Mur ligase, C-terminal domain"/>
    <property type="match status" value="1"/>
</dbReference>
<feature type="domain" description="Mur ligase N-terminal catalytic" evidence="14">
    <location>
        <begin position="22"/>
        <end position="100"/>
    </location>
</feature>
<evidence type="ECO:0000313" key="17">
    <source>
        <dbReference type="EMBL" id="SES62135.1"/>
    </source>
</evidence>
<dbReference type="EC" id="6.3.2.13" evidence="12"/>
<evidence type="ECO:0000256" key="10">
    <source>
        <dbReference type="ARBA" id="ARBA00023306"/>
    </source>
</evidence>
<dbReference type="PROSITE" id="PS01011">
    <property type="entry name" value="FOLYLPOLYGLU_SYNT_1"/>
    <property type="match status" value="1"/>
</dbReference>
<dbReference type="NCBIfam" id="TIGR01085">
    <property type="entry name" value="murE"/>
    <property type="match status" value="1"/>
</dbReference>
<name>A0A1H9Y0I7_9FIRM</name>
<comment type="catalytic activity">
    <reaction evidence="12">
        <text>UDP-N-acetyl-alpha-D-muramoyl-L-alanyl-D-glutamate + meso-2,6-diaminopimelate + ATP = UDP-N-acetyl-alpha-D-muramoyl-L-alanyl-gamma-D-glutamyl-meso-2,6-diaminopimelate + ADP + phosphate + H(+)</text>
        <dbReference type="Rhea" id="RHEA:23676"/>
        <dbReference type="ChEBI" id="CHEBI:15378"/>
        <dbReference type="ChEBI" id="CHEBI:30616"/>
        <dbReference type="ChEBI" id="CHEBI:43474"/>
        <dbReference type="ChEBI" id="CHEBI:57791"/>
        <dbReference type="ChEBI" id="CHEBI:83900"/>
        <dbReference type="ChEBI" id="CHEBI:83905"/>
        <dbReference type="ChEBI" id="CHEBI:456216"/>
        <dbReference type="EC" id="6.3.2.13"/>
    </reaction>
</comment>
<dbReference type="Pfam" id="PF08245">
    <property type="entry name" value="Mur_ligase_M"/>
    <property type="match status" value="1"/>
</dbReference>
<feature type="binding site" evidence="12">
    <location>
        <position position="156"/>
    </location>
    <ligand>
        <name>UDP-N-acetyl-alpha-D-muramoyl-L-alanyl-D-glutamate</name>
        <dbReference type="ChEBI" id="CHEBI:83900"/>
    </ligand>
</feature>
<keyword evidence="4 12" id="KW-0436">Ligase</keyword>
<dbReference type="GO" id="GO:0051301">
    <property type="term" value="P:cell division"/>
    <property type="evidence" value="ECO:0007669"/>
    <property type="project" value="UniProtKB-KW"/>
</dbReference>
<feature type="domain" description="Mur ligase C-terminal" evidence="15">
    <location>
        <begin position="336"/>
        <end position="463"/>
    </location>
</feature>
<feature type="binding site" evidence="12">
    <location>
        <begin position="409"/>
        <end position="412"/>
    </location>
    <ligand>
        <name>meso-2,6-diaminopimelate</name>
        <dbReference type="ChEBI" id="CHEBI:57791"/>
    </ligand>
</feature>
<dbReference type="InterPro" id="IPR000713">
    <property type="entry name" value="Mur_ligase_N"/>
</dbReference>
<keyword evidence="8 12" id="KW-0133">Cell shape</keyword>
<feature type="binding site" evidence="12">
    <location>
        <begin position="115"/>
        <end position="121"/>
    </location>
    <ligand>
        <name>ATP</name>
        <dbReference type="ChEBI" id="CHEBI:30616"/>
    </ligand>
</feature>
<dbReference type="InterPro" id="IPR018109">
    <property type="entry name" value="Folylpolyglutamate_synth_CS"/>
</dbReference>
<feature type="binding site" evidence="12">
    <location>
        <begin position="157"/>
        <end position="158"/>
    </location>
    <ligand>
        <name>UDP-N-acetyl-alpha-D-muramoyl-L-alanyl-D-glutamate</name>
        <dbReference type="ChEBI" id="CHEBI:83900"/>
    </ligand>
</feature>
<dbReference type="STRING" id="29364.SAMN04487772_10134"/>
<dbReference type="EMBL" id="FOHN01000001">
    <property type="protein sequence ID" value="SES62135.1"/>
    <property type="molecule type" value="Genomic_DNA"/>
</dbReference>
<evidence type="ECO:0000256" key="3">
    <source>
        <dbReference type="ARBA" id="ARBA00022490"/>
    </source>
</evidence>
<dbReference type="Pfam" id="PF02875">
    <property type="entry name" value="Mur_ligase_C"/>
    <property type="match status" value="1"/>
</dbReference>
<keyword evidence="18" id="KW-1185">Reference proteome</keyword>
<dbReference type="NCBIfam" id="NF001126">
    <property type="entry name" value="PRK00139.1-4"/>
    <property type="match status" value="1"/>
</dbReference>
<evidence type="ECO:0000256" key="1">
    <source>
        <dbReference type="ARBA" id="ARBA00004752"/>
    </source>
</evidence>
<proteinExistence type="inferred from homology"/>
<evidence type="ECO:0000256" key="7">
    <source>
        <dbReference type="ARBA" id="ARBA00022840"/>
    </source>
</evidence>
<dbReference type="GO" id="GO:0071555">
    <property type="term" value="P:cell wall organization"/>
    <property type="evidence" value="ECO:0007669"/>
    <property type="project" value="UniProtKB-KW"/>
</dbReference>
<comment type="subcellular location">
    <subcellularLocation>
        <location evidence="12 13">Cytoplasm</location>
    </subcellularLocation>
</comment>
<comment type="cofactor">
    <cofactor evidence="12">
        <name>Mg(2+)</name>
        <dbReference type="ChEBI" id="CHEBI:18420"/>
    </cofactor>
</comment>
<protein>
    <recommendedName>
        <fullName evidence="12">UDP-N-acetylmuramoyl-L-alanyl-D-glutamate--2,6-diaminopimelate ligase</fullName>
        <ecNumber evidence="12">6.3.2.13</ecNumber>
    </recommendedName>
    <alternativeName>
        <fullName evidence="12">Meso-A2pm-adding enzyme</fullName>
    </alternativeName>
    <alternativeName>
        <fullName evidence="12">Meso-diaminopimelate-adding enzyme</fullName>
    </alternativeName>
    <alternativeName>
        <fullName evidence="12">UDP-MurNAc-L-Ala-D-Glu:meso-diaminopimelate ligase</fullName>
    </alternativeName>
    <alternativeName>
        <fullName evidence="12">UDP-MurNAc-tripeptide synthetase</fullName>
    </alternativeName>
    <alternativeName>
        <fullName evidence="12">UDP-N-acetylmuramyl-tripeptide synthetase</fullName>
    </alternativeName>
</protein>
<dbReference type="HAMAP" id="MF_00208">
    <property type="entry name" value="MurE"/>
    <property type="match status" value="1"/>
</dbReference>